<feature type="region of interest" description="Disordered" evidence="12">
    <location>
        <begin position="1"/>
        <end position="66"/>
    </location>
</feature>
<dbReference type="FunFam" id="1.20.1070.10:FF:000200">
    <property type="entry name" value="Adhesion G protein-coupled receptor L3"/>
    <property type="match status" value="1"/>
</dbReference>
<keyword evidence="17" id="KW-1185">Reference proteome</keyword>
<proteinExistence type="predicted"/>
<feature type="domain" description="GAIN-B" evidence="14">
    <location>
        <begin position="284"/>
        <end position="454"/>
    </location>
</feature>
<dbReference type="GO" id="GO:0007166">
    <property type="term" value="P:cell surface receptor signaling pathway"/>
    <property type="evidence" value="ECO:0007669"/>
    <property type="project" value="InterPro"/>
</dbReference>
<evidence type="ECO:0000256" key="2">
    <source>
        <dbReference type="ARBA" id="ARBA00022475"/>
    </source>
</evidence>
<dbReference type="InterPro" id="IPR046338">
    <property type="entry name" value="GAIN_dom_sf"/>
</dbReference>
<feature type="compositionally biased region" description="Pro residues" evidence="12">
    <location>
        <begin position="30"/>
        <end position="40"/>
    </location>
</feature>
<dbReference type="Gene3D" id="4.10.1240.10">
    <property type="entry name" value="GPCR, family 2, extracellular hormone receptor domain"/>
    <property type="match status" value="1"/>
</dbReference>
<feature type="compositionally biased region" description="Low complexity" evidence="12">
    <location>
        <begin position="771"/>
        <end position="790"/>
    </location>
</feature>
<evidence type="ECO:0000256" key="11">
    <source>
        <dbReference type="ARBA" id="ARBA00023224"/>
    </source>
</evidence>
<feature type="transmembrane region" description="Helical" evidence="13">
    <location>
        <begin position="524"/>
        <end position="546"/>
    </location>
</feature>
<dbReference type="Gene3D" id="1.25.40.610">
    <property type="match status" value="1"/>
</dbReference>
<dbReference type="SUPFAM" id="SSF81321">
    <property type="entry name" value="Family A G protein-coupled receptor-like"/>
    <property type="match status" value="1"/>
</dbReference>
<dbReference type="PROSITE" id="PS50261">
    <property type="entry name" value="G_PROTEIN_RECEP_F2_4"/>
    <property type="match status" value="1"/>
</dbReference>
<evidence type="ECO:0000256" key="10">
    <source>
        <dbReference type="ARBA" id="ARBA00023180"/>
    </source>
</evidence>
<feature type="domain" description="G-protein coupled receptors family 2 profile 2" evidence="15">
    <location>
        <begin position="463"/>
        <end position="723"/>
    </location>
</feature>
<evidence type="ECO:0000259" key="14">
    <source>
        <dbReference type="PROSITE" id="PS50221"/>
    </source>
</evidence>
<dbReference type="PROSITE" id="PS50221">
    <property type="entry name" value="GAIN_B"/>
    <property type="match status" value="1"/>
</dbReference>
<keyword evidence="11" id="KW-0807">Transducer</keyword>
<evidence type="ECO:0000256" key="13">
    <source>
        <dbReference type="SAM" id="Phobius"/>
    </source>
</evidence>
<dbReference type="SMART" id="SM00303">
    <property type="entry name" value="GPS"/>
    <property type="match status" value="1"/>
</dbReference>
<dbReference type="Gene3D" id="1.20.1070.10">
    <property type="entry name" value="Rhodopsin 7-helix transmembrane proteins"/>
    <property type="match status" value="1"/>
</dbReference>
<dbReference type="InterPro" id="IPR000203">
    <property type="entry name" value="GPS"/>
</dbReference>
<dbReference type="Pfam" id="PF00002">
    <property type="entry name" value="7tm_2"/>
    <property type="match status" value="1"/>
</dbReference>
<feature type="region of interest" description="Disordered" evidence="12">
    <location>
        <begin position="809"/>
        <end position="830"/>
    </location>
</feature>
<feature type="compositionally biased region" description="Basic and acidic residues" evidence="12">
    <location>
        <begin position="851"/>
        <end position="862"/>
    </location>
</feature>
<dbReference type="PROSITE" id="PS00650">
    <property type="entry name" value="G_PROTEIN_RECEP_F2_2"/>
    <property type="match status" value="1"/>
</dbReference>
<evidence type="ECO:0000256" key="6">
    <source>
        <dbReference type="ARBA" id="ARBA00023040"/>
    </source>
</evidence>
<dbReference type="GO" id="GO:0004930">
    <property type="term" value="F:G protein-coupled receptor activity"/>
    <property type="evidence" value="ECO:0007669"/>
    <property type="project" value="UniProtKB-KW"/>
</dbReference>
<dbReference type="PANTHER" id="PTHR12011">
    <property type="entry name" value="ADHESION G-PROTEIN COUPLED RECEPTOR"/>
    <property type="match status" value="1"/>
</dbReference>
<gene>
    <name evidence="16" type="ORF">BEMITA_LOCUS2304</name>
</gene>
<dbReference type="Pfam" id="PF01825">
    <property type="entry name" value="GPS"/>
    <property type="match status" value="1"/>
</dbReference>
<dbReference type="InterPro" id="IPR057244">
    <property type="entry name" value="GAIN_B"/>
</dbReference>
<evidence type="ECO:0000313" key="17">
    <source>
        <dbReference type="Proteomes" id="UP001152759"/>
    </source>
</evidence>
<dbReference type="Gene3D" id="2.60.220.50">
    <property type="match status" value="1"/>
</dbReference>
<dbReference type="InterPro" id="IPR036445">
    <property type="entry name" value="GPCR_2_extracell_dom_sf"/>
</dbReference>
<keyword evidence="3 13" id="KW-0812">Transmembrane</keyword>
<reference evidence="16" key="1">
    <citation type="submission" date="2021-12" db="EMBL/GenBank/DDBJ databases">
        <authorList>
            <person name="King R."/>
        </authorList>
    </citation>
    <scope>NUCLEOTIDE SEQUENCE</scope>
</reference>
<feature type="transmembrane region" description="Helical" evidence="13">
    <location>
        <begin position="699"/>
        <end position="721"/>
    </location>
</feature>
<evidence type="ECO:0000256" key="12">
    <source>
        <dbReference type="SAM" id="MobiDB-lite"/>
    </source>
</evidence>
<evidence type="ECO:0000256" key="1">
    <source>
        <dbReference type="ARBA" id="ARBA00004651"/>
    </source>
</evidence>
<feature type="compositionally biased region" description="Polar residues" evidence="12">
    <location>
        <begin position="1"/>
        <end position="13"/>
    </location>
</feature>
<dbReference type="PANTHER" id="PTHR12011:SF347">
    <property type="entry name" value="FI21270P1-RELATED"/>
    <property type="match status" value="1"/>
</dbReference>
<dbReference type="Pfam" id="PF16489">
    <property type="entry name" value="GAIN"/>
    <property type="match status" value="1"/>
</dbReference>
<feature type="transmembrane region" description="Helical" evidence="13">
    <location>
        <begin position="670"/>
        <end position="693"/>
    </location>
</feature>
<keyword evidence="6" id="KW-0297">G-protein coupled receptor</keyword>
<comment type="subcellular location">
    <subcellularLocation>
        <location evidence="1">Cell membrane</location>
        <topology evidence="1">Multi-pass membrane protein</topology>
    </subcellularLocation>
</comment>
<feature type="transmembrane region" description="Helical" evidence="13">
    <location>
        <begin position="607"/>
        <end position="633"/>
    </location>
</feature>
<dbReference type="Proteomes" id="UP001152759">
    <property type="component" value="Chromosome 10"/>
</dbReference>
<name>A0A9P0CAE9_BEMTA</name>
<evidence type="ECO:0000256" key="3">
    <source>
        <dbReference type="ARBA" id="ARBA00022692"/>
    </source>
</evidence>
<protein>
    <recommendedName>
        <fullName evidence="18">Latrophilin Cirl</fullName>
    </recommendedName>
</protein>
<evidence type="ECO:0000259" key="15">
    <source>
        <dbReference type="PROSITE" id="PS50261"/>
    </source>
</evidence>
<feature type="region of interest" description="Disordered" evidence="12">
    <location>
        <begin position="766"/>
        <end position="792"/>
    </location>
</feature>
<feature type="transmembrane region" description="Helical" evidence="13">
    <location>
        <begin position="465"/>
        <end position="488"/>
    </location>
</feature>
<evidence type="ECO:0000256" key="9">
    <source>
        <dbReference type="ARBA" id="ARBA00023170"/>
    </source>
</evidence>
<keyword evidence="9" id="KW-0675">Receptor</keyword>
<evidence type="ECO:0000256" key="7">
    <source>
        <dbReference type="ARBA" id="ARBA00023136"/>
    </source>
</evidence>
<dbReference type="CDD" id="cd15440">
    <property type="entry name" value="7tmB2_latrophilin-like_invertebrate"/>
    <property type="match status" value="1"/>
</dbReference>
<dbReference type="InterPro" id="IPR048072">
    <property type="entry name" value="7tmB2_latrophilin-like"/>
</dbReference>
<keyword evidence="2" id="KW-1003">Cell membrane</keyword>
<keyword evidence="4" id="KW-0732">Signal</keyword>
<dbReference type="AlphaFoldDB" id="A0A9P0CAE9"/>
<evidence type="ECO:0000256" key="4">
    <source>
        <dbReference type="ARBA" id="ARBA00022729"/>
    </source>
</evidence>
<sequence>MTSQPSVWSTAKSITVRPPSVGPQPTTASPGPPTSSPAPTTPSTTTPALKLPLQEEQEEPETTTQVPVPATFPARTHYTAVPVSSTTLEYLSPSASVPWQRENGMCGPAQSRGLFWNWTNGGEVFVQPCPEGATGVARWRCENGHRVPATPDLSECRSLWLTSLEYRINDGGDSITQIANDLSQVTDGRGLYGGDMLTTTKIMQEMAQKMSKDILTVPDQQQREAIVTELLHSVVKIGSNLLDTSQHASWHDLTYDEQMRVASSLLVGLEENSFLLADTVNREKTVTHAVKNILLSVRVLELRNVGAEVFPSASNIDEWRVGNDNWLQIQRAALLAANNEQRLVRLVFAEFDHLEEILRPQSPSPNTSKIINSKVISASLGKGRHIQLNEPVTICLKHLQTENVSSPVCVYWDYIQRYWSDEGCHVALTNNTHTVCQCNHLTHFAILMDVHTTDLMAPHQVALQIITYIGCIISILCLMLAVITFQIFRGLKCDRVTIHKNLCACLLIAELLFLVGISRTDQQFLCGAIAAALHFFFLCAFAWMFLEGFQLYVMLIEVFEAEKSRVCWYYTFGYGVPLLIVLTSCLIDPLSYGTNRYCWLRADNFFIFSFVGPVVIVILANVVFLSMAIYMMCRHSNTSVTMKSKEHSRLASASGKEESALQSKLQSHLAWLRGAIVLVFLLGLTWTFGLLYLNEESVIMAYIFTVLNSLQGLFIFVFHCVQNDKVRKEYRKLVRQHSWISKCLGCWESPPNVGVVSGKERRASLYAGNNSAPSHSTDSSTAHSHSPHATNNIKAYPHHAVSCELDPTEIPIQRPGSHTGRRAHSPWNHTYTEITVNAPLPIEDPVYEEIERERERDRDRGQVSDVSDEDGRRQSDMSRQSSRSYGDHRPLIPYSPSPAADRNFHSALDAAFQQRLKEQSAKTVAVLDGQRVVCHLQPTYMPRIVYPPYSEC</sequence>
<keyword evidence="10" id="KW-0325">Glycoprotein</keyword>
<evidence type="ECO:0000256" key="5">
    <source>
        <dbReference type="ARBA" id="ARBA00022989"/>
    </source>
</evidence>
<dbReference type="FunFam" id="1.25.40.610:FF:000006">
    <property type="entry name" value="latrophilin Cirl isoform X2"/>
    <property type="match status" value="1"/>
</dbReference>
<dbReference type="InterPro" id="IPR032471">
    <property type="entry name" value="AGRL2-4_GAIN_subdom_A"/>
</dbReference>
<feature type="region of interest" description="Disordered" evidence="12">
    <location>
        <begin position="851"/>
        <end position="900"/>
    </location>
</feature>
<dbReference type="InterPro" id="IPR017983">
    <property type="entry name" value="GPCR_2_secretin-like_CS"/>
</dbReference>
<dbReference type="InterPro" id="IPR000832">
    <property type="entry name" value="GPCR_2_secretin-like"/>
</dbReference>
<dbReference type="GO" id="GO:0005886">
    <property type="term" value="C:plasma membrane"/>
    <property type="evidence" value="ECO:0007669"/>
    <property type="project" value="UniProtKB-SubCell"/>
</dbReference>
<feature type="transmembrane region" description="Helical" evidence="13">
    <location>
        <begin position="567"/>
        <end position="587"/>
    </location>
</feature>
<evidence type="ECO:0000256" key="8">
    <source>
        <dbReference type="ARBA" id="ARBA00023157"/>
    </source>
</evidence>
<keyword evidence="5 13" id="KW-1133">Transmembrane helix</keyword>
<keyword evidence="8" id="KW-1015">Disulfide bond</keyword>
<feature type="transmembrane region" description="Helical" evidence="13">
    <location>
        <begin position="500"/>
        <end position="518"/>
    </location>
</feature>
<dbReference type="InterPro" id="IPR017981">
    <property type="entry name" value="GPCR_2-like_7TM"/>
</dbReference>
<organism evidence="16 17">
    <name type="scientific">Bemisia tabaci</name>
    <name type="common">Sweetpotato whitefly</name>
    <name type="synonym">Aleurodes tabaci</name>
    <dbReference type="NCBI Taxonomy" id="7038"/>
    <lineage>
        <taxon>Eukaryota</taxon>
        <taxon>Metazoa</taxon>
        <taxon>Ecdysozoa</taxon>
        <taxon>Arthropoda</taxon>
        <taxon>Hexapoda</taxon>
        <taxon>Insecta</taxon>
        <taxon>Pterygota</taxon>
        <taxon>Neoptera</taxon>
        <taxon>Paraneoptera</taxon>
        <taxon>Hemiptera</taxon>
        <taxon>Sternorrhyncha</taxon>
        <taxon>Aleyrodoidea</taxon>
        <taxon>Aleyrodidae</taxon>
        <taxon>Aleyrodinae</taxon>
        <taxon>Bemisia</taxon>
    </lineage>
</organism>
<dbReference type="EMBL" id="OU963871">
    <property type="protein sequence ID" value="CAH0762137.1"/>
    <property type="molecule type" value="Genomic_DNA"/>
</dbReference>
<evidence type="ECO:0008006" key="18">
    <source>
        <dbReference type="Google" id="ProtNLM"/>
    </source>
</evidence>
<keyword evidence="7 13" id="KW-0472">Membrane</keyword>
<evidence type="ECO:0000313" key="16">
    <source>
        <dbReference type="EMBL" id="CAH0762137.1"/>
    </source>
</evidence>
<accession>A0A9P0CAE9</accession>
<dbReference type="PRINTS" id="PR00249">
    <property type="entry name" value="GPCRSECRETIN"/>
</dbReference>